<keyword evidence="1" id="KW-0560">Oxidoreductase</keyword>
<dbReference type="InterPro" id="IPR036291">
    <property type="entry name" value="NAD(P)-bd_dom_sf"/>
</dbReference>
<dbReference type="SUPFAM" id="SSF51735">
    <property type="entry name" value="NAD(P)-binding Rossmann-fold domains"/>
    <property type="match status" value="1"/>
</dbReference>
<dbReference type="PANTHER" id="PTHR43658">
    <property type="entry name" value="SHORT-CHAIN DEHYDROGENASE/REDUCTASE"/>
    <property type="match status" value="1"/>
</dbReference>
<name>A0A261XWR6_9FUNG</name>
<dbReference type="AlphaFoldDB" id="A0A261XWR6"/>
<reference evidence="2 3" key="1">
    <citation type="journal article" date="2017" name="Mycologia">
        <title>Bifiguratus adelaidae, gen. et sp. nov., a new member of Mucoromycotina in endophytic and soil-dwelling habitats.</title>
        <authorList>
            <person name="Torres-Cruz T.J."/>
            <person name="Billingsley Tobias T.L."/>
            <person name="Almatruk M."/>
            <person name="Hesse C."/>
            <person name="Kuske C.R."/>
            <person name="Desiro A."/>
            <person name="Benucci G.M."/>
            <person name="Bonito G."/>
            <person name="Stajich J.E."/>
            <person name="Dunlap C."/>
            <person name="Arnold A.E."/>
            <person name="Porras-Alfaro A."/>
        </authorList>
    </citation>
    <scope>NUCLEOTIDE SEQUENCE [LARGE SCALE GENOMIC DNA]</scope>
    <source>
        <strain evidence="2 3">AZ0501</strain>
    </source>
</reference>
<dbReference type="Pfam" id="PF00106">
    <property type="entry name" value="adh_short"/>
    <property type="match status" value="1"/>
</dbReference>
<gene>
    <name evidence="2" type="ORF">BZG36_04269</name>
</gene>
<dbReference type="GO" id="GO:0016491">
    <property type="term" value="F:oxidoreductase activity"/>
    <property type="evidence" value="ECO:0007669"/>
    <property type="project" value="UniProtKB-KW"/>
</dbReference>
<evidence type="ECO:0000256" key="1">
    <source>
        <dbReference type="ARBA" id="ARBA00023002"/>
    </source>
</evidence>
<organism evidence="2 3">
    <name type="scientific">Bifiguratus adelaidae</name>
    <dbReference type="NCBI Taxonomy" id="1938954"/>
    <lineage>
        <taxon>Eukaryota</taxon>
        <taxon>Fungi</taxon>
        <taxon>Fungi incertae sedis</taxon>
        <taxon>Mucoromycota</taxon>
        <taxon>Mucoromycotina</taxon>
        <taxon>Endogonomycetes</taxon>
        <taxon>Endogonales</taxon>
        <taxon>Endogonales incertae sedis</taxon>
        <taxon>Bifiguratus</taxon>
    </lineage>
</organism>
<proteinExistence type="predicted"/>
<dbReference type="Proteomes" id="UP000242875">
    <property type="component" value="Unassembled WGS sequence"/>
</dbReference>
<evidence type="ECO:0000313" key="3">
    <source>
        <dbReference type="Proteomes" id="UP000242875"/>
    </source>
</evidence>
<keyword evidence="3" id="KW-1185">Reference proteome</keyword>
<dbReference type="Gene3D" id="3.40.50.720">
    <property type="entry name" value="NAD(P)-binding Rossmann-like Domain"/>
    <property type="match status" value="1"/>
</dbReference>
<protein>
    <recommendedName>
        <fullName evidence="4">3-hydroxyacyl-CoA dehydrogenase type-2</fullName>
    </recommendedName>
</protein>
<evidence type="ECO:0000313" key="2">
    <source>
        <dbReference type="EMBL" id="OZJ02809.1"/>
    </source>
</evidence>
<dbReference type="EMBL" id="MVBO01000124">
    <property type="protein sequence ID" value="OZJ02809.1"/>
    <property type="molecule type" value="Genomic_DNA"/>
</dbReference>
<dbReference type="OrthoDB" id="3819888at2759"/>
<comment type="caution">
    <text evidence="2">The sequence shown here is derived from an EMBL/GenBank/DDBJ whole genome shotgun (WGS) entry which is preliminary data.</text>
</comment>
<dbReference type="PANTHER" id="PTHR43658:SF8">
    <property type="entry name" value="17-BETA-HYDROXYSTEROID DEHYDROGENASE 14-RELATED"/>
    <property type="match status" value="1"/>
</dbReference>
<sequence>MVLNLKTRSDIAKELGDYVFFPGPVDVSSEAAVKEGLEKVTAEFPLISGLVNCGGILGMARTAVKGSDEETMSFELFHRVLQFAKWMATHNDPDEAGERGVIINTSSIAYQDGQTGYTAYVQAKAVSLP</sequence>
<dbReference type="InterPro" id="IPR002347">
    <property type="entry name" value="SDR_fam"/>
</dbReference>
<accession>A0A261XWR6</accession>
<evidence type="ECO:0008006" key="4">
    <source>
        <dbReference type="Google" id="ProtNLM"/>
    </source>
</evidence>